<dbReference type="EMBL" id="JBBPFD010000016">
    <property type="protein sequence ID" value="KAK7893490.1"/>
    <property type="molecule type" value="Genomic_DNA"/>
</dbReference>
<gene>
    <name evidence="2" type="ORF">WMY93_022642</name>
</gene>
<comment type="caution">
    <text evidence="2">The sequence shown here is derived from an EMBL/GenBank/DDBJ whole genome shotgun (WGS) entry which is preliminary data.</text>
</comment>
<dbReference type="AlphaFoldDB" id="A0AAW0N7I3"/>
<keyword evidence="3" id="KW-1185">Reference proteome</keyword>
<feature type="compositionally biased region" description="Polar residues" evidence="1">
    <location>
        <begin position="26"/>
        <end position="36"/>
    </location>
</feature>
<dbReference type="Proteomes" id="UP001460270">
    <property type="component" value="Unassembled WGS sequence"/>
</dbReference>
<feature type="region of interest" description="Disordered" evidence="1">
    <location>
        <begin position="26"/>
        <end position="80"/>
    </location>
</feature>
<proteinExistence type="predicted"/>
<reference evidence="3" key="1">
    <citation type="submission" date="2024-04" db="EMBL/GenBank/DDBJ databases">
        <title>Salinicola lusitanus LLJ914,a marine bacterium isolated from the Okinawa Trough.</title>
        <authorList>
            <person name="Li J."/>
        </authorList>
    </citation>
    <scope>NUCLEOTIDE SEQUENCE [LARGE SCALE GENOMIC DNA]</scope>
</reference>
<evidence type="ECO:0000313" key="2">
    <source>
        <dbReference type="EMBL" id="KAK7893490.1"/>
    </source>
</evidence>
<sequence length="149" mass="17776">MSCTATLCQKNQFLFPTERLHVTVFDQSPQLLPSSEENGREKELKETEDTKETKPEPVRTRRRREETPNKTTAQENDNREELQLELAQKRQEILETIGKLKILEREKFFQRQRERRTKVWFSYISSLLEMPQLPPSTQRHAARPNHETQ</sequence>
<evidence type="ECO:0000313" key="3">
    <source>
        <dbReference type="Proteomes" id="UP001460270"/>
    </source>
</evidence>
<evidence type="ECO:0000256" key="1">
    <source>
        <dbReference type="SAM" id="MobiDB-lite"/>
    </source>
</evidence>
<feature type="compositionally biased region" description="Basic and acidic residues" evidence="1">
    <location>
        <begin position="37"/>
        <end position="68"/>
    </location>
</feature>
<accession>A0AAW0N7I3</accession>
<protein>
    <submittedName>
        <fullName evidence="2">Uncharacterized protein</fullName>
    </submittedName>
</protein>
<organism evidence="2 3">
    <name type="scientific">Mugilogobius chulae</name>
    <name type="common">yellowstripe goby</name>
    <dbReference type="NCBI Taxonomy" id="88201"/>
    <lineage>
        <taxon>Eukaryota</taxon>
        <taxon>Metazoa</taxon>
        <taxon>Chordata</taxon>
        <taxon>Craniata</taxon>
        <taxon>Vertebrata</taxon>
        <taxon>Euteleostomi</taxon>
        <taxon>Actinopterygii</taxon>
        <taxon>Neopterygii</taxon>
        <taxon>Teleostei</taxon>
        <taxon>Neoteleostei</taxon>
        <taxon>Acanthomorphata</taxon>
        <taxon>Gobiaria</taxon>
        <taxon>Gobiiformes</taxon>
        <taxon>Gobioidei</taxon>
        <taxon>Gobiidae</taxon>
        <taxon>Gobionellinae</taxon>
        <taxon>Mugilogobius</taxon>
    </lineage>
</organism>
<name>A0AAW0N7I3_9GOBI</name>